<organism evidence="2 3">
    <name type="scientific">Methylobacterium brachythecii</name>
    <dbReference type="NCBI Taxonomy" id="1176177"/>
    <lineage>
        <taxon>Bacteria</taxon>
        <taxon>Pseudomonadati</taxon>
        <taxon>Pseudomonadota</taxon>
        <taxon>Alphaproteobacteria</taxon>
        <taxon>Hyphomicrobiales</taxon>
        <taxon>Methylobacteriaceae</taxon>
        <taxon>Methylobacterium</taxon>
    </lineage>
</organism>
<evidence type="ECO:0000256" key="1">
    <source>
        <dbReference type="SAM" id="Phobius"/>
    </source>
</evidence>
<accession>A0A7W6ALP8</accession>
<dbReference type="AlphaFoldDB" id="A0A7W6ALP8"/>
<keyword evidence="1" id="KW-1133">Transmembrane helix</keyword>
<feature type="transmembrane region" description="Helical" evidence="1">
    <location>
        <begin position="21"/>
        <end position="38"/>
    </location>
</feature>
<evidence type="ECO:0000313" key="3">
    <source>
        <dbReference type="Proteomes" id="UP000517759"/>
    </source>
</evidence>
<dbReference type="EMBL" id="JACIDN010000004">
    <property type="protein sequence ID" value="MBB3902971.1"/>
    <property type="molecule type" value="Genomic_DNA"/>
</dbReference>
<gene>
    <name evidence="2" type="ORF">GGR33_002473</name>
</gene>
<comment type="caution">
    <text evidence="2">The sequence shown here is derived from an EMBL/GenBank/DDBJ whole genome shotgun (WGS) entry which is preliminary data.</text>
</comment>
<dbReference type="Proteomes" id="UP000517759">
    <property type="component" value="Unassembled WGS sequence"/>
</dbReference>
<sequence length="39" mass="4141">MSQTRTVSSRRSPLVRYAADALILAAGLALALPLILPFS</sequence>
<keyword evidence="1" id="KW-0812">Transmembrane</keyword>
<name>A0A7W6ALP8_9HYPH</name>
<proteinExistence type="predicted"/>
<protein>
    <submittedName>
        <fullName evidence="2">Uncharacterized protein</fullName>
    </submittedName>
</protein>
<reference evidence="2 3" key="1">
    <citation type="submission" date="2020-08" db="EMBL/GenBank/DDBJ databases">
        <title>Genomic Encyclopedia of Type Strains, Phase IV (KMG-IV): sequencing the most valuable type-strain genomes for metagenomic binning, comparative biology and taxonomic classification.</title>
        <authorList>
            <person name="Goeker M."/>
        </authorList>
    </citation>
    <scope>NUCLEOTIDE SEQUENCE [LARGE SCALE GENOMIC DNA]</scope>
    <source>
        <strain evidence="2 3">DSM 24105</strain>
    </source>
</reference>
<keyword evidence="1" id="KW-0472">Membrane</keyword>
<evidence type="ECO:0000313" key="2">
    <source>
        <dbReference type="EMBL" id="MBB3902971.1"/>
    </source>
</evidence>